<organism evidence="1 2">
    <name type="scientific">Linum tenue</name>
    <dbReference type="NCBI Taxonomy" id="586396"/>
    <lineage>
        <taxon>Eukaryota</taxon>
        <taxon>Viridiplantae</taxon>
        <taxon>Streptophyta</taxon>
        <taxon>Embryophyta</taxon>
        <taxon>Tracheophyta</taxon>
        <taxon>Spermatophyta</taxon>
        <taxon>Magnoliopsida</taxon>
        <taxon>eudicotyledons</taxon>
        <taxon>Gunneridae</taxon>
        <taxon>Pentapetalae</taxon>
        <taxon>rosids</taxon>
        <taxon>fabids</taxon>
        <taxon>Malpighiales</taxon>
        <taxon>Linaceae</taxon>
        <taxon>Linum</taxon>
    </lineage>
</organism>
<evidence type="ECO:0000313" key="2">
    <source>
        <dbReference type="Proteomes" id="UP001154282"/>
    </source>
</evidence>
<sequence length="80" mass="8751">MGRWIHGPVAGLLGRAHRPDPLPRLHHRRLLGSGNDLLHPAGKSCSPVARMLVPGSQQRWSFSWPPWLQPDASSGVACCL</sequence>
<dbReference type="Proteomes" id="UP001154282">
    <property type="component" value="Unassembled WGS sequence"/>
</dbReference>
<keyword evidence="2" id="KW-1185">Reference proteome</keyword>
<comment type="caution">
    <text evidence="1">The sequence shown here is derived from an EMBL/GenBank/DDBJ whole genome shotgun (WGS) entry which is preliminary data.</text>
</comment>
<protein>
    <submittedName>
        <fullName evidence="1">Uncharacterized protein</fullName>
    </submittedName>
</protein>
<gene>
    <name evidence="1" type="ORF">LITE_LOCUS51066</name>
</gene>
<dbReference type="AlphaFoldDB" id="A0AAV0S469"/>
<name>A0AAV0S469_9ROSI</name>
<reference evidence="1" key="1">
    <citation type="submission" date="2022-08" db="EMBL/GenBank/DDBJ databases">
        <authorList>
            <person name="Gutierrez-Valencia J."/>
        </authorList>
    </citation>
    <scope>NUCLEOTIDE SEQUENCE</scope>
</reference>
<accession>A0AAV0S469</accession>
<proteinExistence type="predicted"/>
<dbReference type="EMBL" id="CAMGYJ010000011">
    <property type="protein sequence ID" value="CAI0626906.1"/>
    <property type="molecule type" value="Genomic_DNA"/>
</dbReference>
<evidence type="ECO:0000313" key="1">
    <source>
        <dbReference type="EMBL" id="CAI0626906.1"/>
    </source>
</evidence>